<feature type="region of interest" description="Disordered" evidence="1">
    <location>
        <begin position="188"/>
        <end position="233"/>
    </location>
</feature>
<gene>
    <name evidence="2" type="ORF">GCM10022232_28570</name>
</gene>
<feature type="compositionally biased region" description="Pro residues" evidence="1">
    <location>
        <begin position="55"/>
        <end position="64"/>
    </location>
</feature>
<organism evidence="2 3">
    <name type="scientific">Streptomyces plumbiresistens</name>
    <dbReference type="NCBI Taxonomy" id="511811"/>
    <lineage>
        <taxon>Bacteria</taxon>
        <taxon>Bacillati</taxon>
        <taxon>Actinomycetota</taxon>
        <taxon>Actinomycetes</taxon>
        <taxon>Kitasatosporales</taxon>
        <taxon>Streptomycetaceae</taxon>
        <taxon>Streptomyces</taxon>
    </lineage>
</organism>
<accession>A0ABP7R4C2</accession>
<comment type="caution">
    <text evidence="2">The sequence shown here is derived from an EMBL/GenBank/DDBJ whole genome shotgun (WGS) entry which is preliminary data.</text>
</comment>
<feature type="region of interest" description="Disordered" evidence="1">
    <location>
        <begin position="1"/>
        <end position="66"/>
    </location>
</feature>
<dbReference type="EMBL" id="BAAAZX010000006">
    <property type="protein sequence ID" value="GAA3992026.1"/>
    <property type="molecule type" value="Genomic_DNA"/>
</dbReference>
<keyword evidence="3" id="KW-1185">Reference proteome</keyword>
<evidence type="ECO:0000313" key="2">
    <source>
        <dbReference type="EMBL" id="GAA3992026.1"/>
    </source>
</evidence>
<evidence type="ECO:0000256" key="1">
    <source>
        <dbReference type="SAM" id="MobiDB-lite"/>
    </source>
</evidence>
<name>A0ABP7R4C2_9ACTN</name>
<evidence type="ECO:0000313" key="3">
    <source>
        <dbReference type="Proteomes" id="UP001500456"/>
    </source>
</evidence>
<proteinExistence type="predicted"/>
<sequence>MGYGRRTQPQTENGPRQDGNPGEGLTNQEDSGFPMADPQSNAALPAHPSPEHSLPAPPELPPDAPRAGVLHVRHRHTERYTVVGNHLAQHPRLSATAIGIGVHIQSLPDGASVTIKALTLRFPEGEVTIGRALRELEAAGYLVRRRVPLGGGRIATRTFFLDHPGAFVRASVRGSGVFEAAAPVLSSAAGDEAEPRPAPGPVALQGPAEGSQPDPRPASVRARRAAPERVTVPDGPAADLLARLRLADARLLLSERDVQHLVPAVETWLARAATPDQITRTLTAGLPSEADLIRNPARLLEYRLTTLLPPPLPTVPPRTATETSLLRPAPLVTCDGCERAFRSQDPHALCRECRERHGRHKAEPVNAAA</sequence>
<dbReference type="Proteomes" id="UP001500456">
    <property type="component" value="Unassembled WGS sequence"/>
</dbReference>
<protein>
    <submittedName>
        <fullName evidence="2">Helix-turn-helix domain-containing protein</fullName>
    </submittedName>
</protein>
<reference evidence="3" key="1">
    <citation type="journal article" date="2019" name="Int. J. Syst. Evol. Microbiol.">
        <title>The Global Catalogue of Microorganisms (GCM) 10K type strain sequencing project: providing services to taxonomists for standard genome sequencing and annotation.</title>
        <authorList>
            <consortium name="The Broad Institute Genomics Platform"/>
            <consortium name="The Broad Institute Genome Sequencing Center for Infectious Disease"/>
            <person name="Wu L."/>
            <person name="Ma J."/>
        </authorList>
    </citation>
    <scope>NUCLEOTIDE SEQUENCE [LARGE SCALE GENOMIC DNA]</scope>
    <source>
        <strain evidence="3">JCM 16924</strain>
    </source>
</reference>